<feature type="region of interest" description="Disordered" evidence="1">
    <location>
        <begin position="15"/>
        <end position="65"/>
    </location>
</feature>
<proteinExistence type="predicted"/>
<keyword evidence="2" id="KW-0472">Membrane</keyword>
<organism evidence="3 4">
    <name type="scientific">Aphanomyces invadans</name>
    <dbReference type="NCBI Taxonomy" id="157072"/>
    <lineage>
        <taxon>Eukaryota</taxon>
        <taxon>Sar</taxon>
        <taxon>Stramenopiles</taxon>
        <taxon>Oomycota</taxon>
        <taxon>Saprolegniomycetes</taxon>
        <taxon>Saprolegniales</taxon>
        <taxon>Verrucalvaceae</taxon>
        <taxon>Aphanomyces</taxon>
    </lineage>
</organism>
<dbReference type="EMBL" id="QUSY01000125">
    <property type="protein sequence ID" value="RHY32610.1"/>
    <property type="molecule type" value="Genomic_DNA"/>
</dbReference>
<comment type="caution">
    <text evidence="3">The sequence shown here is derived from an EMBL/GenBank/DDBJ whole genome shotgun (WGS) entry which is preliminary data.</text>
</comment>
<protein>
    <submittedName>
        <fullName evidence="3">Uncharacterized protein</fullName>
    </submittedName>
</protein>
<name>A0A3R6Z2N3_9STRA</name>
<dbReference type="AlphaFoldDB" id="A0A3R6Z2N3"/>
<evidence type="ECO:0000256" key="2">
    <source>
        <dbReference type="SAM" id="Phobius"/>
    </source>
</evidence>
<feature type="compositionally biased region" description="Polar residues" evidence="1">
    <location>
        <begin position="250"/>
        <end position="270"/>
    </location>
</feature>
<feature type="transmembrane region" description="Helical" evidence="2">
    <location>
        <begin position="69"/>
        <end position="90"/>
    </location>
</feature>
<dbReference type="Proteomes" id="UP000285060">
    <property type="component" value="Unassembled WGS sequence"/>
</dbReference>
<dbReference type="VEuPathDB" id="FungiDB:H310_04001"/>
<evidence type="ECO:0000313" key="3">
    <source>
        <dbReference type="EMBL" id="RHY32610.1"/>
    </source>
</evidence>
<feature type="region of interest" description="Disordered" evidence="1">
    <location>
        <begin position="96"/>
        <end position="159"/>
    </location>
</feature>
<reference evidence="3 4" key="1">
    <citation type="submission" date="2018-08" db="EMBL/GenBank/DDBJ databases">
        <title>Aphanomyces genome sequencing and annotation.</title>
        <authorList>
            <person name="Minardi D."/>
            <person name="Oidtmann B."/>
            <person name="Van Der Giezen M."/>
            <person name="Studholme D.J."/>
        </authorList>
    </citation>
    <scope>NUCLEOTIDE SEQUENCE [LARGE SCALE GENOMIC DNA]</scope>
    <source>
        <strain evidence="3 4">NJM0002</strain>
    </source>
</reference>
<feature type="compositionally biased region" description="Pro residues" evidence="1">
    <location>
        <begin position="123"/>
        <end position="134"/>
    </location>
</feature>
<feature type="compositionally biased region" description="Low complexity" evidence="1">
    <location>
        <begin position="40"/>
        <end position="60"/>
    </location>
</feature>
<keyword evidence="2" id="KW-1133">Transmembrane helix</keyword>
<keyword evidence="4" id="KW-1185">Reference proteome</keyword>
<feature type="compositionally biased region" description="Low complexity" evidence="1">
    <location>
        <begin position="231"/>
        <end position="242"/>
    </location>
</feature>
<sequence>MCPLLLELAAEKWGGCLDSQKPSPASSTEAPVATDPLDGSTTSVTAKVTTTAKPTVPPSSDEGSSTGTYIGIAAGVVVGLGLIGAGVFFLMKRKDDDEDDDPVSPGFKDINNSSNFGASAPAPYKPTPTPPNPSYEPAKAAPSSYMVHEPQQRPNPSPVPILQAPAAEYRTAQINNSAILNTFRSAQEDNSYEHLSSRNLHDSTYGGSKAWSSAMHEESHHEATFDHEFESSSYNSSANHSAFNDDFDSQSEVSRDSSFGTRNSFQSHMSSDLDHTDFPVHKESNAERGSYEL</sequence>
<accession>A0A3R6Z2N3</accession>
<evidence type="ECO:0000256" key="1">
    <source>
        <dbReference type="SAM" id="MobiDB-lite"/>
    </source>
</evidence>
<evidence type="ECO:0000313" key="4">
    <source>
        <dbReference type="Proteomes" id="UP000285060"/>
    </source>
</evidence>
<feature type="compositionally biased region" description="Basic and acidic residues" evidence="1">
    <location>
        <begin position="271"/>
        <end position="293"/>
    </location>
</feature>
<keyword evidence="2" id="KW-0812">Transmembrane</keyword>
<feature type="region of interest" description="Disordered" evidence="1">
    <location>
        <begin position="222"/>
        <end position="293"/>
    </location>
</feature>
<feature type="compositionally biased region" description="Polar residues" evidence="1">
    <location>
        <begin position="20"/>
        <end position="29"/>
    </location>
</feature>
<gene>
    <name evidence="3" type="ORF">DYB32_002601</name>
</gene>